<accession>A0A645FSF9</accession>
<name>A0A645FSF9_9ZZZZ</name>
<gene>
    <name evidence="2" type="ORF">SDC9_163907</name>
</gene>
<organism evidence="2">
    <name type="scientific">bioreactor metagenome</name>
    <dbReference type="NCBI Taxonomy" id="1076179"/>
    <lineage>
        <taxon>unclassified sequences</taxon>
        <taxon>metagenomes</taxon>
        <taxon>ecological metagenomes</taxon>
    </lineage>
</organism>
<feature type="transmembrane region" description="Helical" evidence="1">
    <location>
        <begin position="18"/>
        <end position="38"/>
    </location>
</feature>
<sequence>MGSPEWAGPLDSTEPRRILPLIFVMMPSWAALACLWLYFAINITFGIVVLGWGIVFGCYYASRWLGFLGRWKATTQDGGDPGKISIFHFLSRPYLTACVHGAGIRSGEGLWYSMEMLPYYLMALTMVAIFVFMAVTTVIDLVR</sequence>
<dbReference type="AlphaFoldDB" id="A0A645FSF9"/>
<protein>
    <submittedName>
        <fullName evidence="2">Uncharacterized protein</fullName>
    </submittedName>
</protein>
<keyword evidence="1" id="KW-0812">Transmembrane</keyword>
<proteinExistence type="predicted"/>
<keyword evidence="1" id="KW-1133">Transmembrane helix</keyword>
<evidence type="ECO:0000256" key="1">
    <source>
        <dbReference type="SAM" id="Phobius"/>
    </source>
</evidence>
<feature type="transmembrane region" description="Helical" evidence="1">
    <location>
        <begin position="45"/>
        <end position="62"/>
    </location>
</feature>
<keyword evidence="1" id="KW-0472">Membrane</keyword>
<dbReference type="EMBL" id="VSSQ01063539">
    <property type="protein sequence ID" value="MPN16562.1"/>
    <property type="molecule type" value="Genomic_DNA"/>
</dbReference>
<feature type="transmembrane region" description="Helical" evidence="1">
    <location>
        <begin position="119"/>
        <end position="142"/>
    </location>
</feature>
<comment type="caution">
    <text evidence="2">The sequence shown here is derived from an EMBL/GenBank/DDBJ whole genome shotgun (WGS) entry which is preliminary data.</text>
</comment>
<evidence type="ECO:0000313" key="2">
    <source>
        <dbReference type="EMBL" id="MPN16562.1"/>
    </source>
</evidence>
<reference evidence="2" key="1">
    <citation type="submission" date="2019-08" db="EMBL/GenBank/DDBJ databases">
        <authorList>
            <person name="Kucharzyk K."/>
            <person name="Murdoch R.W."/>
            <person name="Higgins S."/>
            <person name="Loffler F."/>
        </authorList>
    </citation>
    <scope>NUCLEOTIDE SEQUENCE</scope>
</reference>